<keyword evidence="7 11" id="KW-0798">TonB box</keyword>
<dbReference type="InterPro" id="IPR012910">
    <property type="entry name" value="Plug_dom"/>
</dbReference>
<evidence type="ECO:0000256" key="3">
    <source>
        <dbReference type="ARBA" id="ARBA00022452"/>
    </source>
</evidence>
<dbReference type="GeneID" id="60368474"/>
<feature type="chain" id="PRO_5001480439" evidence="12">
    <location>
        <begin position="27"/>
        <end position="1137"/>
    </location>
</feature>
<keyword evidence="4" id="KW-0410">Iron transport</keyword>
<evidence type="ECO:0000256" key="10">
    <source>
        <dbReference type="PROSITE-ProRule" id="PRU01360"/>
    </source>
</evidence>
<dbReference type="InterPro" id="IPR000531">
    <property type="entry name" value="Beta-barrel_TonB"/>
</dbReference>
<evidence type="ECO:0000256" key="8">
    <source>
        <dbReference type="ARBA" id="ARBA00023136"/>
    </source>
</evidence>
<keyword evidence="3 10" id="KW-1134">Transmembrane beta strand</keyword>
<dbReference type="Gene3D" id="2.170.130.10">
    <property type="entry name" value="TonB-dependent receptor, plug domain"/>
    <property type="match status" value="1"/>
</dbReference>
<keyword evidence="2 10" id="KW-0813">Transport</keyword>
<comment type="similarity">
    <text evidence="10 11">Belongs to the TonB-dependent receptor family.</text>
</comment>
<keyword evidence="4" id="KW-0406">Ion transport</keyword>
<keyword evidence="12" id="KW-0732">Signal</keyword>
<dbReference type="SMART" id="SM00965">
    <property type="entry name" value="STN"/>
    <property type="match status" value="1"/>
</dbReference>
<dbReference type="Pfam" id="PF07660">
    <property type="entry name" value="STN"/>
    <property type="match status" value="1"/>
</dbReference>
<dbReference type="EMBL" id="JGDJ01000139">
    <property type="protein sequence ID" value="EXZ30244.1"/>
    <property type="molecule type" value="Genomic_DNA"/>
</dbReference>
<evidence type="ECO:0000256" key="1">
    <source>
        <dbReference type="ARBA" id="ARBA00004571"/>
    </source>
</evidence>
<proteinExistence type="inferred from homology"/>
<evidence type="ECO:0000256" key="12">
    <source>
        <dbReference type="SAM" id="SignalP"/>
    </source>
</evidence>
<evidence type="ECO:0000256" key="9">
    <source>
        <dbReference type="ARBA" id="ARBA00023237"/>
    </source>
</evidence>
<dbReference type="Pfam" id="PF13715">
    <property type="entry name" value="CarbopepD_reg_2"/>
    <property type="match status" value="1"/>
</dbReference>
<evidence type="ECO:0000259" key="13">
    <source>
        <dbReference type="SMART" id="SM00965"/>
    </source>
</evidence>
<dbReference type="PATRIC" id="fig|1339327.3.peg.1200"/>
<dbReference type="GO" id="GO:0009279">
    <property type="term" value="C:cell outer membrane"/>
    <property type="evidence" value="ECO:0007669"/>
    <property type="project" value="UniProtKB-SubCell"/>
</dbReference>
<keyword evidence="8 10" id="KW-0472">Membrane</keyword>
<comment type="caution">
    <text evidence="14">The sequence shown here is derived from an EMBL/GenBank/DDBJ whole genome shotgun (WGS) entry which is preliminary data.</text>
</comment>
<keyword evidence="5 10" id="KW-0812">Transmembrane</keyword>
<dbReference type="FunFam" id="2.60.40.1120:FF:000003">
    <property type="entry name" value="Outer membrane protein Omp121"/>
    <property type="match status" value="1"/>
</dbReference>
<name>A0A015Z5X6_BACFG</name>
<gene>
    <name evidence="14" type="ORF">M136_0533</name>
</gene>
<feature type="signal peptide" evidence="12">
    <location>
        <begin position="1"/>
        <end position="26"/>
    </location>
</feature>
<dbReference type="Proteomes" id="UP000022082">
    <property type="component" value="Unassembled WGS sequence"/>
</dbReference>
<comment type="subcellular location">
    <subcellularLocation>
        <location evidence="1 10">Cell outer membrane</location>
        <topology evidence="1 10">Multi-pass membrane protein</topology>
    </subcellularLocation>
</comment>
<dbReference type="GO" id="GO:0006826">
    <property type="term" value="P:iron ion transport"/>
    <property type="evidence" value="ECO:0007669"/>
    <property type="project" value="UniProtKB-KW"/>
</dbReference>
<evidence type="ECO:0000256" key="4">
    <source>
        <dbReference type="ARBA" id="ARBA00022496"/>
    </source>
</evidence>
<dbReference type="SUPFAM" id="SSF56935">
    <property type="entry name" value="Porins"/>
    <property type="match status" value="1"/>
</dbReference>
<sequence>MNKNRSIRVAAFCLGLMLAGSLQVHAQKVTFRDGTVSLKQAFEKIEASSKYKIAYNDSHLNVSRKVSLNQKETEVLEILATILKDTGYTYKKNGNYIVIVPVEQKPASKVKKVKGVVKDASGEAIIGANVLVKGTATGVITDMNGSFELEVPGNAVLQITYIGYVQQDVAVKNRDQLAVLLKEDTKTLDEVVVVGYGTMKKKDLTGAVASVKMDDTPLSTISTVSHALAGKAAGLQVNTISAQPGGGTTFRIRGAASTGAGNDPLIIVDGFPVSNAGNVSVGYNSDNGTTDNILASINPNDIESIEVLKDASSTAIYGARAGSGVIIITTKRGKEGKPKVTYSGSATVQTMATKYEMLDAQDFMIQSNRWFKEKWMYDNKVGIYGGKNESEAGSAYHPKYSDADIANPVNDTDWYDRITRTGFQTQHNISINGGTEYTKYLISGNFFNQKGIVKNNGMSRYTGRVNLDQKLSKYAKVGINLTVSRNTLDNVPLGAGQNEYASILVSAAQFSPLLSVKDENGDYSLNQQAAYIPNPVSLLEISDQTTKERFLATPFVEIKPINELTLKASFGIDRNYQRREVYMPKTTLYGEKADGRADIGQYDRSDYLLELTANYAKRLGDHNLNALVGYSFQRFTSKYLNAGNQGFLTDAFLFNNLGAGTYEKPWVGSSASKSEMASFFGRVNYTYKDRYLVTATLRADGASNFAKNNRWGYFPSVALGWRFTEENFARSLNLDKVLSNGKLRLSYGQTGNSNIGDKSVTYYGTGYNKVFGNKEYTGVYVSQIGNPDLKWETTTEWNVGLDLGFLNNRFNVTAEYFHKVVSDLLSSRSVLSYNEVGSIAANIGKTQSQGFELTINTKNFDTKDFSWNTDFTFSFYRDKWKERDENWSPNPYDMYNAPLRGYYMYLSDGLIQPGEEVSWMPGALPGQVKLKDIDGYAYNEDGTYKTDKHGIPLRTGKPDGKIDYADAVFKGCSDPGYLLGLNNTFRYKNFDLNVYFYGQLDLLKSGSYKDYWIVGSGTMTGVNNLYRGYNMPTSAKEVWSHDNTSGKMPGYFQYMSNYGYGDYFLEKSWFIRCRNITLGYTLPVKSAKKLVSNVRIYADVNNLFTITPYDGLDVETDDSYWAYPNVRSFSIGLDITF</sequence>
<reference evidence="14 15" key="1">
    <citation type="submission" date="2014-02" db="EMBL/GenBank/DDBJ databases">
        <authorList>
            <person name="Sears C."/>
            <person name="Carroll K."/>
            <person name="Sack B.R."/>
            <person name="Qadri F."/>
            <person name="Myers L.L."/>
            <person name="Chung G.-T."/>
            <person name="Escheverria P."/>
            <person name="Fraser C.M."/>
            <person name="Sadzewicz L."/>
            <person name="Shefchek K.A."/>
            <person name="Tallon L."/>
            <person name="Das S.P."/>
            <person name="Daugherty S."/>
            <person name="Mongodin E.F."/>
        </authorList>
    </citation>
    <scope>NUCLEOTIDE SEQUENCE [LARGE SCALE GENOMIC DNA]</scope>
    <source>
        <strain evidence="14 15">S36L11</strain>
    </source>
</reference>
<evidence type="ECO:0000256" key="5">
    <source>
        <dbReference type="ARBA" id="ARBA00022692"/>
    </source>
</evidence>
<evidence type="ECO:0000256" key="6">
    <source>
        <dbReference type="ARBA" id="ARBA00023004"/>
    </source>
</evidence>
<feature type="domain" description="Secretin/TonB short N-terminal" evidence="13">
    <location>
        <begin position="51"/>
        <end position="102"/>
    </location>
</feature>
<dbReference type="InterPro" id="IPR008969">
    <property type="entry name" value="CarboxyPept-like_regulatory"/>
</dbReference>
<dbReference type="SUPFAM" id="SSF49464">
    <property type="entry name" value="Carboxypeptidase regulatory domain-like"/>
    <property type="match status" value="1"/>
</dbReference>
<dbReference type="PROSITE" id="PS52016">
    <property type="entry name" value="TONB_DEPENDENT_REC_3"/>
    <property type="match status" value="1"/>
</dbReference>
<dbReference type="AlphaFoldDB" id="A0A015Z5X6"/>
<dbReference type="Gene3D" id="2.40.170.20">
    <property type="entry name" value="TonB-dependent receptor, beta-barrel domain"/>
    <property type="match status" value="1"/>
</dbReference>
<organism evidence="14 15">
    <name type="scientific">Bacteroides fragilis str. S36L11</name>
    <dbReference type="NCBI Taxonomy" id="1339327"/>
    <lineage>
        <taxon>Bacteria</taxon>
        <taxon>Pseudomonadati</taxon>
        <taxon>Bacteroidota</taxon>
        <taxon>Bacteroidia</taxon>
        <taxon>Bacteroidales</taxon>
        <taxon>Bacteroidaceae</taxon>
        <taxon>Bacteroides</taxon>
    </lineage>
</organism>
<accession>A0A015Z5X6</accession>
<evidence type="ECO:0000256" key="7">
    <source>
        <dbReference type="ARBA" id="ARBA00023077"/>
    </source>
</evidence>
<evidence type="ECO:0000313" key="14">
    <source>
        <dbReference type="EMBL" id="EXZ30244.1"/>
    </source>
</evidence>
<dbReference type="Pfam" id="PF07715">
    <property type="entry name" value="Plug"/>
    <property type="match status" value="1"/>
</dbReference>
<evidence type="ECO:0000256" key="2">
    <source>
        <dbReference type="ARBA" id="ARBA00022448"/>
    </source>
</evidence>
<dbReference type="InterPro" id="IPR039426">
    <property type="entry name" value="TonB-dep_rcpt-like"/>
</dbReference>
<evidence type="ECO:0000313" key="15">
    <source>
        <dbReference type="Proteomes" id="UP000022082"/>
    </source>
</evidence>
<dbReference type="InterPro" id="IPR037066">
    <property type="entry name" value="Plug_dom_sf"/>
</dbReference>
<evidence type="ECO:0000256" key="11">
    <source>
        <dbReference type="RuleBase" id="RU003357"/>
    </source>
</evidence>
<dbReference type="InterPro" id="IPR011662">
    <property type="entry name" value="Secretin/TonB_short_N"/>
</dbReference>
<dbReference type="InterPro" id="IPR023997">
    <property type="entry name" value="TonB-dep_OMP_SusC/RagA_CS"/>
</dbReference>
<dbReference type="InterPro" id="IPR036942">
    <property type="entry name" value="Beta-barrel_TonB_sf"/>
</dbReference>
<keyword evidence="9 10" id="KW-0998">Cell outer membrane</keyword>
<dbReference type="Pfam" id="PF00593">
    <property type="entry name" value="TonB_dep_Rec_b-barrel"/>
    <property type="match status" value="1"/>
</dbReference>
<dbReference type="InterPro" id="IPR023996">
    <property type="entry name" value="TonB-dep_OMP_SusC/RagA"/>
</dbReference>
<dbReference type="NCBIfam" id="TIGR04056">
    <property type="entry name" value="OMP_RagA_SusC"/>
    <property type="match status" value="1"/>
</dbReference>
<dbReference type="Gene3D" id="2.60.40.1120">
    <property type="entry name" value="Carboxypeptidase-like, regulatory domain"/>
    <property type="match status" value="1"/>
</dbReference>
<dbReference type="NCBIfam" id="TIGR04057">
    <property type="entry name" value="SusC_RagA_signa"/>
    <property type="match status" value="1"/>
</dbReference>
<protein>
    <submittedName>
        <fullName evidence="14">TonB-linked outer membrane, SusC/RagA family protein</fullName>
    </submittedName>
</protein>
<keyword evidence="6" id="KW-0408">Iron</keyword>
<dbReference type="RefSeq" id="WP_009291526.1">
    <property type="nucleotide sequence ID" value="NZ_JGDJ01000139.1"/>
</dbReference>